<dbReference type="PANTHER" id="PTHR32198">
    <property type="entry name" value="MITOCHONDRIAL ESCAPE PROTEIN 2"/>
    <property type="match status" value="1"/>
</dbReference>
<evidence type="ECO:0000259" key="14">
    <source>
        <dbReference type="Pfam" id="PF10443"/>
    </source>
</evidence>
<evidence type="ECO:0000313" key="15">
    <source>
        <dbReference type="EMBL" id="KAG0296781.1"/>
    </source>
</evidence>
<dbReference type="InterPro" id="IPR018850">
    <property type="entry name" value="Mt_escape_2_C"/>
</dbReference>
<keyword evidence="4" id="KW-0812">Transmembrane</keyword>
<dbReference type="InterPro" id="IPR012677">
    <property type="entry name" value="Nucleotide-bd_a/b_plait_sf"/>
</dbReference>
<accession>A0ABQ7KE59</accession>
<dbReference type="InterPro" id="IPR035979">
    <property type="entry name" value="RBD_domain_sf"/>
</dbReference>
<feature type="domain" description="Mitochondrial escape protein 2 C-terminal" evidence="14">
    <location>
        <begin position="403"/>
        <end position="854"/>
    </location>
</feature>
<evidence type="ECO:0000256" key="12">
    <source>
        <dbReference type="SAM" id="Coils"/>
    </source>
</evidence>
<feature type="domain" description="RRM" evidence="13">
    <location>
        <begin position="257"/>
        <end position="311"/>
    </location>
</feature>
<keyword evidence="6" id="KW-0809">Transit peptide</keyword>
<dbReference type="EMBL" id="JAAAIM010000048">
    <property type="protein sequence ID" value="KAG0296781.1"/>
    <property type="molecule type" value="Genomic_DNA"/>
</dbReference>
<evidence type="ECO:0000256" key="5">
    <source>
        <dbReference type="ARBA" id="ARBA00022792"/>
    </source>
</evidence>
<comment type="similarity">
    <text evidence="2 11">Belongs to the YME2 family.</text>
</comment>
<evidence type="ECO:0000256" key="7">
    <source>
        <dbReference type="ARBA" id="ARBA00022989"/>
    </source>
</evidence>
<keyword evidence="9" id="KW-0472">Membrane</keyword>
<dbReference type="Pfam" id="PF00076">
    <property type="entry name" value="RRM_1"/>
    <property type="match status" value="1"/>
</dbReference>
<keyword evidence="16" id="KW-1185">Reference proteome</keyword>
<dbReference type="SUPFAM" id="SSF54928">
    <property type="entry name" value="RNA-binding domain, RBD"/>
    <property type="match status" value="1"/>
</dbReference>
<keyword evidence="11" id="KW-0694">RNA-binding</keyword>
<dbReference type="Gene3D" id="3.30.70.330">
    <property type="match status" value="1"/>
</dbReference>
<organism evidence="15 16">
    <name type="scientific">Linnemannia gamsii</name>
    <dbReference type="NCBI Taxonomy" id="64522"/>
    <lineage>
        <taxon>Eukaryota</taxon>
        <taxon>Fungi</taxon>
        <taxon>Fungi incertae sedis</taxon>
        <taxon>Mucoromycota</taxon>
        <taxon>Mortierellomycotina</taxon>
        <taxon>Mortierellomycetes</taxon>
        <taxon>Mortierellales</taxon>
        <taxon>Mortierellaceae</taxon>
        <taxon>Linnemannia</taxon>
    </lineage>
</organism>
<dbReference type="Gene3D" id="3.40.50.300">
    <property type="entry name" value="P-loop containing nucleotide triphosphate hydrolases"/>
    <property type="match status" value="1"/>
</dbReference>
<dbReference type="Proteomes" id="UP001194696">
    <property type="component" value="Unassembled WGS sequence"/>
</dbReference>
<keyword evidence="12" id="KW-0175">Coiled coil</keyword>
<keyword evidence="11" id="KW-0507">mRNA processing</keyword>
<proteinExistence type="inferred from homology"/>
<feature type="coiled-coil region" evidence="12">
    <location>
        <begin position="884"/>
        <end position="911"/>
    </location>
</feature>
<dbReference type="InterPro" id="IPR039627">
    <property type="entry name" value="Yme2_C"/>
</dbReference>
<keyword evidence="5 11" id="KW-0999">Mitochondrion inner membrane</keyword>
<evidence type="ECO:0000256" key="1">
    <source>
        <dbReference type="ARBA" id="ARBA00004434"/>
    </source>
</evidence>
<reference evidence="15 16" key="1">
    <citation type="journal article" date="2020" name="Fungal Divers.">
        <title>Resolving the Mortierellaceae phylogeny through synthesis of multi-gene phylogenetics and phylogenomics.</title>
        <authorList>
            <person name="Vandepol N."/>
            <person name="Liber J."/>
            <person name="Desiro A."/>
            <person name="Na H."/>
            <person name="Kennedy M."/>
            <person name="Barry K."/>
            <person name="Grigoriev I.V."/>
            <person name="Miller A.N."/>
            <person name="O'Donnell K."/>
            <person name="Stajich J.E."/>
            <person name="Bonito G."/>
        </authorList>
    </citation>
    <scope>NUCLEOTIDE SEQUENCE [LARGE SCALE GENOMIC DNA]</scope>
    <source>
        <strain evidence="15 16">AD045</strain>
    </source>
</reference>
<dbReference type="Pfam" id="PF10443">
    <property type="entry name" value="RNA12"/>
    <property type="match status" value="1"/>
</dbReference>
<evidence type="ECO:0000259" key="13">
    <source>
        <dbReference type="Pfam" id="PF00076"/>
    </source>
</evidence>
<dbReference type="InterPro" id="IPR027417">
    <property type="entry name" value="P-loop_NTPase"/>
</dbReference>
<evidence type="ECO:0000256" key="8">
    <source>
        <dbReference type="ARBA" id="ARBA00023128"/>
    </source>
</evidence>
<evidence type="ECO:0000313" key="16">
    <source>
        <dbReference type="Proteomes" id="UP001194696"/>
    </source>
</evidence>
<comment type="subcellular location">
    <subcellularLocation>
        <location evidence="1 11">Mitochondrion inner membrane</location>
        <topology evidence="1 11">Single-pass membrane protein</topology>
    </subcellularLocation>
</comment>
<gene>
    <name evidence="15" type="primary">YME2_1</name>
    <name evidence="15" type="ORF">BGZ96_008509</name>
</gene>
<evidence type="ECO:0000256" key="3">
    <source>
        <dbReference type="ARBA" id="ARBA00020222"/>
    </source>
</evidence>
<keyword evidence="8 11" id="KW-0496">Mitochondrion</keyword>
<evidence type="ECO:0000256" key="11">
    <source>
        <dbReference type="RuleBase" id="RU367108"/>
    </source>
</evidence>
<evidence type="ECO:0000256" key="4">
    <source>
        <dbReference type="ARBA" id="ARBA00022692"/>
    </source>
</evidence>
<keyword evidence="7" id="KW-1133">Transmembrane helix</keyword>
<dbReference type="InterPro" id="IPR000504">
    <property type="entry name" value="RRM_dom"/>
</dbReference>
<evidence type="ECO:0000256" key="2">
    <source>
        <dbReference type="ARBA" id="ARBA00010320"/>
    </source>
</evidence>
<protein>
    <recommendedName>
        <fullName evidence="3 11">Mitochondrial escape protein 2</fullName>
    </recommendedName>
</protein>
<evidence type="ECO:0000256" key="9">
    <source>
        <dbReference type="ARBA" id="ARBA00023136"/>
    </source>
</evidence>
<sequence length="931" mass="105080">MYRVAASSEATLRRFYTTTPLTRQRVLSIASPLTANRTIQRIAPATTRTTAAILARSIRTAPVFTAATRTPLTAQVVRVQPSDFVKTKKVPSGFFRRKFTTETEAAAAAEEELPLKYGLLYFDNAYPLRIAWWDIRYSLLRPGWKSLERKAKNELVPPENGMPFHFKIGGIEPRLKDGGMFVHFSYVHPSSYSTKEALKEIESRCEQHLISHGHYMWFNFQKVRAFLVKGQPFLEDMASRYPNKKVRIEYSGDLGVEGLYTLFRKYGKIVDIFQVPPVKDMPKQAIVQYSFMRAATSAKNCLHGAEVNGIQISVTYERTLKGNVIWTWLSNHPRLSVPLGGFAVAGVSFIVFDPIRIFSMHAKITKLFNVNEYPILKWLRKETVGRLTRTPIDSLQATGWREREQDEEKLRTWLRNPPETFAIVQGPRGAGKTDMVEYATKDKTHRIVIRCDELANARSEGEVLSNLAKQVGYIPLFQFMSTLNNMMDMAITATTGQKAGLSATFEGQLKKILDTLTIAIQQTSPTRSMSNVTPEAIMKKIEMTIEEKARKAELSSSGGSVASAAVQSLSSKKALSKEEKAKKAKEESKWCDPDDIPVVIIDGYMSREKGPHAKEFWTFLADWAAVLVENHVAHVIFISNNVTASKPLSKALPNMTFETIVLMDATLESSMEFVYKHLDNAEYGNLTQCVKTIGGRLTDLELFVQKVKSGMGPEDAVNDILGRSVIEVRKNAFDFDSNEKKTLGWTPIQFWAVMKQLAANDVASFDELKIHPLFKNDETPFNAMEQAELISINHRNGRPYSIRPGKPIYRAAFQEILSDEGFRAVMDLESTTYLDKDEMAKVVKWEGELRELSTLLHQDGSWLFGGGRVPKEVDTRVKWLMKKLAESHGKIEKYEQDMIQAKKEVAFLSVNNINNKNNSNNSNSSSNHASK</sequence>
<evidence type="ECO:0000256" key="10">
    <source>
        <dbReference type="ARBA" id="ARBA00025276"/>
    </source>
</evidence>
<comment type="function">
    <text evidence="10 11">Plays a role in maintaining the mitochondrial genome and in controlling the mtDNA escape. Involved in the regulation of mtDNA nucleotide structure and number. May have a dispensable role in early maturation of pre-rRNA.</text>
</comment>
<name>A0ABQ7KE59_9FUNG</name>
<dbReference type="PANTHER" id="PTHR32198:SF2">
    <property type="entry name" value="MITOCHONDRIAL ESCAPE PROTEIN 2"/>
    <property type="match status" value="1"/>
</dbReference>
<evidence type="ECO:0000256" key="6">
    <source>
        <dbReference type="ARBA" id="ARBA00022946"/>
    </source>
</evidence>
<comment type="caution">
    <text evidence="15">The sequence shown here is derived from an EMBL/GenBank/DDBJ whole genome shotgun (WGS) entry which is preliminary data.</text>
</comment>